<dbReference type="GO" id="GO:0015483">
    <property type="term" value="F:long-chain fatty acid transporting porin activity"/>
    <property type="evidence" value="ECO:0007669"/>
    <property type="project" value="TreeGrafter"/>
</dbReference>
<evidence type="ECO:0000313" key="9">
    <source>
        <dbReference type="Proteomes" id="UP000309016"/>
    </source>
</evidence>
<dbReference type="OrthoDB" id="9922at2"/>
<sequence>MKKLFFLTVFTLASAIVYAGGYRVSLQGQRALGMGHTGVAVINSAELGFFNPSGLVYLENKLNVSAGASAVFSDVVYQNDEFGNIARTDSPVGTPFYLYASYKLNDWLAVGLAAYTPYGSAVSWEDDWVGSHLVNNIDLQAIYVQPLVSFKLNDHLSFGGGPIYVTGSVNLNRNLNRTLTDIEGNRSNVTVDASGVTAWGWSASATFSPTDNFRVGFNYRSEIIMEAEGGEATFSNIPNSPLTPFRNTTFNAALPLPAEVSFGLAYQFSEKWLFAFDANQTLWSVYDSLDLQFADPNIPDSENARNYKDASIYRFGLQYEASNLFTLRAGYYFDESPVQDGYFAPETPRNDSNGFTGGLSLNLSDKLSIDAAFLYIRFEEVEASYDYYFENGQAAPFAGRYKSSAFIPGLGISYKL</sequence>
<dbReference type="PANTHER" id="PTHR35093">
    <property type="entry name" value="OUTER MEMBRANE PROTEIN NMB0088-RELATED"/>
    <property type="match status" value="1"/>
</dbReference>
<dbReference type="RefSeq" id="WP_139066715.1">
    <property type="nucleotide sequence ID" value="NZ_CP040812.1"/>
</dbReference>
<keyword evidence="7" id="KW-0998">Cell outer membrane</keyword>
<keyword evidence="4" id="KW-0812">Transmembrane</keyword>
<protein>
    <submittedName>
        <fullName evidence="8">Transporter</fullName>
    </submittedName>
</protein>
<dbReference type="Proteomes" id="UP000309016">
    <property type="component" value="Chromosome"/>
</dbReference>
<organism evidence="8 9">
    <name type="scientific">Antarcticibacterium flavum</name>
    <dbReference type="NCBI Taxonomy" id="2058175"/>
    <lineage>
        <taxon>Bacteria</taxon>
        <taxon>Pseudomonadati</taxon>
        <taxon>Bacteroidota</taxon>
        <taxon>Flavobacteriia</taxon>
        <taxon>Flavobacteriales</taxon>
        <taxon>Flavobacteriaceae</taxon>
        <taxon>Antarcticibacterium</taxon>
    </lineage>
</organism>
<evidence type="ECO:0000256" key="3">
    <source>
        <dbReference type="ARBA" id="ARBA00022452"/>
    </source>
</evidence>
<gene>
    <name evidence="8" type="ORF">FHG64_12475</name>
</gene>
<comment type="similarity">
    <text evidence="2">Belongs to the OmpP1/FadL family.</text>
</comment>
<dbReference type="Gene3D" id="2.40.160.60">
    <property type="entry name" value="Outer membrane protein transport protein (OMPP1/FadL/TodX)"/>
    <property type="match status" value="1"/>
</dbReference>
<evidence type="ECO:0000256" key="6">
    <source>
        <dbReference type="ARBA" id="ARBA00023136"/>
    </source>
</evidence>
<keyword evidence="3" id="KW-1134">Transmembrane beta strand</keyword>
<dbReference type="KEGG" id="afla:FHG64_12475"/>
<dbReference type="SUPFAM" id="SSF56935">
    <property type="entry name" value="Porins"/>
    <property type="match status" value="1"/>
</dbReference>
<accession>A0A5B7X6B0</accession>
<evidence type="ECO:0000256" key="4">
    <source>
        <dbReference type="ARBA" id="ARBA00022692"/>
    </source>
</evidence>
<keyword evidence="5" id="KW-0732">Signal</keyword>
<dbReference type="EMBL" id="CP040812">
    <property type="protein sequence ID" value="QCY70153.1"/>
    <property type="molecule type" value="Genomic_DNA"/>
</dbReference>
<evidence type="ECO:0000313" key="8">
    <source>
        <dbReference type="EMBL" id="QCY70153.1"/>
    </source>
</evidence>
<dbReference type="AlphaFoldDB" id="A0A5B7X6B0"/>
<dbReference type="PANTHER" id="PTHR35093:SF8">
    <property type="entry name" value="OUTER MEMBRANE PROTEIN NMB0088-RELATED"/>
    <property type="match status" value="1"/>
</dbReference>
<dbReference type="GO" id="GO:0009279">
    <property type="term" value="C:cell outer membrane"/>
    <property type="evidence" value="ECO:0007669"/>
    <property type="project" value="UniProtKB-SubCell"/>
</dbReference>
<keyword evidence="6" id="KW-0472">Membrane</keyword>
<dbReference type="InterPro" id="IPR005017">
    <property type="entry name" value="OMPP1/FadL/TodX"/>
</dbReference>
<proteinExistence type="inferred from homology"/>
<evidence type="ECO:0000256" key="7">
    <source>
        <dbReference type="ARBA" id="ARBA00023237"/>
    </source>
</evidence>
<name>A0A5B7X6B0_9FLAO</name>
<evidence type="ECO:0000256" key="1">
    <source>
        <dbReference type="ARBA" id="ARBA00004571"/>
    </source>
</evidence>
<dbReference type="Pfam" id="PF03349">
    <property type="entry name" value="Toluene_X"/>
    <property type="match status" value="1"/>
</dbReference>
<comment type="subcellular location">
    <subcellularLocation>
        <location evidence="1">Cell outer membrane</location>
        <topology evidence="1">Multi-pass membrane protein</topology>
    </subcellularLocation>
</comment>
<keyword evidence="9" id="KW-1185">Reference proteome</keyword>
<evidence type="ECO:0000256" key="2">
    <source>
        <dbReference type="ARBA" id="ARBA00008163"/>
    </source>
</evidence>
<evidence type="ECO:0000256" key="5">
    <source>
        <dbReference type="ARBA" id="ARBA00022729"/>
    </source>
</evidence>
<reference evidence="8 9" key="1">
    <citation type="submission" date="2019-06" db="EMBL/GenBank/DDBJ databases">
        <title>Complete genome sequence of Antarcticibacterium flavum KCTC 52984T from an Antarctic marine sediment.</title>
        <authorList>
            <person name="Lee Y.M."/>
            <person name="Shin S.C."/>
        </authorList>
    </citation>
    <scope>NUCLEOTIDE SEQUENCE [LARGE SCALE GENOMIC DNA]</scope>
    <source>
        <strain evidence="8 9">KCTC 52984</strain>
    </source>
</reference>